<keyword evidence="3" id="KW-1185">Reference proteome</keyword>
<evidence type="ECO:0000313" key="3">
    <source>
        <dbReference type="Proteomes" id="UP001151760"/>
    </source>
</evidence>
<dbReference type="EMBL" id="BQNB010012601">
    <property type="protein sequence ID" value="GJT05610.1"/>
    <property type="molecule type" value="Genomic_DNA"/>
</dbReference>
<reference evidence="2" key="1">
    <citation type="journal article" date="2022" name="Int. J. Mol. Sci.">
        <title>Draft Genome of Tanacetum Coccineum: Genomic Comparison of Closely Related Tanacetum-Family Plants.</title>
        <authorList>
            <person name="Yamashiro T."/>
            <person name="Shiraishi A."/>
            <person name="Nakayama K."/>
            <person name="Satake H."/>
        </authorList>
    </citation>
    <scope>NUCLEOTIDE SEQUENCE</scope>
</reference>
<evidence type="ECO:0000313" key="2">
    <source>
        <dbReference type="EMBL" id="GJT05610.1"/>
    </source>
</evidence>
<dbReference type="Proteomes" id="UP001151760">
    <property type="component" value="Unassembled WGS sequence"/>
</dbReference>
<comment type="caution">
    <text evidence="2">The sequence shown here is derived from an EMBL/GenBank/DDBJ whole genome shotgun (WGS) entry which is preliminary data.</text>
</comment>
<evidence type="ECO:0000256" key="1">
    <source>
        <dbReference type="SAM" id="Coils"/>
    </source>
</evidence>
<gene>
    <name evidence="2" type="ORF">Tco_0840072</name>
</gene>
<sequence length="180" mass="21012">MFIMEAGTKIVPNVASVIMVQWKSTSRGYNDTKPNIEHIHTIVLQKSTIHRINGLQKQFSVAMKDDTDEEPDEQELEAHYMYMAKNSRAQDDQDETDYLDQERDLLASLIQKLKCEIDDSKNQTKFLESSNKELVDKLKVQDYSVDVLKTLKVRKRNMISKYEYYASKWRIDCATSKGDY</sequence>
<reference evidence="2" key="2">
    <citation type="submission" date="2022-01" db="EMBL/GenBank/DDBJ databases">
        <authorList>
            <person name="Yamashiro T."/>
            <person name="Shiraishi A."/>
            <person name="Satake H."/>
            <person name="Nakayama K."/>
        </authorList>
    </citation>
    <scope>NUCLEOTIDE SEQUENCE</scope>
</reference>
<organism evidence="2 3">
    <name type="scientific">Tanacetum coccineum</name>
    <dbReference type="NCBI Taxonomy" id="301880"/>
    <lineage>
        <taxon>Eukaryota</taxon>
        <taxon>Viridiplantae</taxon>
        <taxon>Streptophyta</taxon>
        <taxon>Embryophyta</taxon>
        <taxon>Tracheophyta</taxon>
        <taxon>Spermatophyta</taxon>
        <taxon>Magnoliopsida</taxon>
        <taxon>eudicotyledons</taxon>
        <taxon>Gunneridae</taxon>
        <taxon>Pentapetalae</taxon>
        <taxon>asterids</taxon>
        <taxon>campanulids</taxon>
        <taxon>Asterales</taxon>
        <taxon>Asteraceae</taxon>
        <taxon>Asteroideae</taxon>
        <taxon>Anthemideae</taxon>
        <taxon>Anthemidinae</taxon>
        <taxon>Tanacetum</taxon>
    </lineage>
</organism>
<name>A0ABQ5AT38_9ASTR</name>
<accession>A0ABQ5AT38</accession>
<protein>
    <submittedName>
        <fullName evidence="2">Uncharacterized protein</fullName>
    </submittedName>
</protein>
<keyword evidence="1" id="KW-0175">Coiled coil</keyword>
<proteinExistence type="predicted"/>
<feature type="coiled-coil region" evidence="1">
    <location>
        <begin position="103"/>
        <end position="130"/>
    </location>
</feature>